<dbReference type="Proteomes" id="UP000235728">
    <property type="component" value="Unassembled WGS sequence"/>
</dbReference>
<evidence type="ECO:0000256" key="1">
    <source>
        <dbReference type="ARBA" id="ARBA00001974"/>
    </source>
</evidence>
<dbReference type="SUPFAM" id="SSF51905">
    <property type="entry name" value="FAD/NAD(P)-binding domain"/>
    <property type="match status" value="1"/>
</dbReference>
<keyword evidence="6" id="KW-0285">Flavoprotein</keyword>
<dbReference type="InterPro" id="IPR001613">
    <property type="entry name" value="Flavin_amine_oxidase"/>
</dbReference>
<comment type="cofactor">
    <cofactor evidence="1 6">
        <name>FAD</name>
        <dbReference type="ChEBI" id="CHEBI:57692"/>
    </cofactor>
</comment>
<evidence type="ECO:0000313" key="10">
    <source>
        <dbReference type="Proteomes" id="UP000235728"/>
    </source>
</evidence>
<dbReference type="PRINTS" id="PR00757">
    <property type="entry name" value="AMINEOXDASEF"/>
</dbReference>
<feature type="binding site" evidence="5">
    <location>
        <position position="350"/>
    </location>
    <ligand>
        <name>substrate</name>
    </ligand>
</feature>
<feature type="region of interest" description="Disordered" evidence="7">
    <location>
        <begin position="498"/>
        <end position="587"/>
    </location>
</feature>
<comment type="similarity">
    <text evidence="2 6">Belongs to the flavin monoamine oxidase family.</text>
</comment>
<evidence type="ECO:0000259" key="8">
    <source>
        <dbReference type="Pfam" id="PF01593"/>
    </source>
</evidence>
<feature type="binding site" evidence="5">
    <location>
        <position position="18"/>
    </location>
    <ligand>
        <name>FAD</name>
        <dbReference type="ChEBI" id="CHEBI:57692"/>
    </ligand>
</feature>
<dbReference type="InterPro" id="IPR036188">
    <property type="entry name" value="FAD/NAD-bd_sf"/>
</dbReference>
<dbReference type="AlphaFoldDB" id="A0A2N6NGC7"/>
<gene>
    <name evidence="9" type="primary">maoA</name>
    <name evidence="9" type="ORF">BM221_007291</name>
</gene>
<dbReference type="Pfam" id="PF01593">
    <property type="entry name" value="Amino_oxidase"/>
    <property type="match status" value="1"/>
</dbReference>
<dbReference type="EMBL" id="MRVG01000008">
    <property type="protein sequence ID" value="PMB66304.1"/>
    <property type="molecule type" value="Genomic_DNA"/>
</dbReference>
<evidence type="ECO:0000256" key="2">
    <source>
        <dbReference type="ARBA" id="ARBA00005995"/>
    </source>
</evidence>
<feature type="binding site" evidence="5">
    <location>
        <begin position="37"/>
        <end position="38"/>
    </location>
    <ligand>
        <name>FAD</name>
        <dbReference type="ChEBI" id="CHEBI:57692"/>
    </ligand>
</feature>
<keyword evidence="3 6" id="KW-0560">Oxidoreductase</keyword>
<dbReference type="SUPFAM" id="SSF54373">
    <property type="entry name" value="FAD-linked reductases, C-terminal domain"/>
    <property type="match status" value="1"/>
</dbReference>
<feature type="compositionally biased region" description="Polar residues" evidence="7">
    <location>
        <begin position="536"/>
        <end position="566"/>
    </location>
</feature>
<comment type="caution">
    <text evidence="9">The sequence shown here is derived from an EMBL/GenBank/DDBJ whole genome shotgun (WGS) entry which is preliminary data.</text>
</comment>
<feature type="binding site" evidence="5">
    <location>
        <position position="244"/>
    </location>
    <ligand>
        <name>FAD</name>
        <dbReference type="ChEBI" id="CHEBI:57692"/>
    </ligand>
</feature>
<evidence type="ECO:0000256" key="7">
    <source>
        <dbReference type="SAM" id="MobiDB-lite"/>
    </source>
</evidence>
<organism evidence="9 10">
    <name type="scientific">Beauveria bassiana</name>
    <name type="common">White muscardine disease fungus</name>
    <name type="synonym">Tritirachium shiotae</name>
    <dbReference type="NCBI Taxonomy" id="176275"/>
    <lineage>
        <taxon>Eukaryota</taxon>
        <taxon>Fungi</taxon>
        <taxon>Dikarya</taxon>
        <taxon>Ascomycota</taxon>
        <taxon>Pezizomycotina</taxon>
        <taxon>Sordariomycetes</taxon>
        <taxon>Hypocreomycetidae</taxon>
        <taxon>Hypocreales</taxon>
        <taxon>Cordycipitaceae</taxon>
        <taxon>Beauveria</taxon>
    </lineage>
</organism>
<evidence type="ECO:0000313" key="9">
    <source>
        <dbReference type="EMBL" id="PMB66304.1"/>
    </source>
</evidence>
<protein>
    <recommendedName>
        <fullName evidence="6">Amine oxidase</fullName>
        <ecNumber evidence="6">1.4.3.-</ecNumber>
    </recommendedName>
</protein>
<dbReference type="InterPro" id="IPR050703">
    <property type="entry name" value="Flavin_MAO"/>
</dbReference>
<proteinExistence type="inferred from homology"/>
<comment type="catalytic activity">
    <reaction evidence="4">
        <text>a secondary aliphatic amine + O2 + H2O = a primary amine + an aldehyde + H2O2</text>
        <dbReference type="Rhea" id="RHEA:26414"/>
        <dbReference type="ChEBI" id="CHEBI:15377"/>
        <dbReference type="ChEBI" id="CHEBI:15379"/>
        <dbReference type="ChEBI" id="CHEBI:16240"/>
        <dbReference type="ChEBI" id="CHEBI:17478"/>
        <dbReference type="ChEBI" id="CHEBI:58855"/>
        <dbReference type="ChEBI" id="CHEBI:65296"/>
        <dbReference type="EC" id="1.4.3.4"/>
    </reaction>
</comment>
<dbReference type="OMA" id="CQIYAKV"/>
<evidence type="ECO:0000256" key="3">
    <source>
        <dbReference type="ARBA" id="ARBA00023002"/>
    </source>
</evidence>
<dbReference type="GO" id="GO:0097621">
    <property type="term" value="F:monoamine oxidase activity"/>
    <property type="evidence" value="ECO:0007669"/>
    <property type="project" value="UniProtKB-EC"/>
</dbReference>
<name>A0A2N6NGC7_BEABA</name>
<evidence type="ECO:0000256" key="5">
    <source>
        <dbReference type="PIRSR" id="PIRSR601613-1"/>
    </source>
</evidence>
<dbReference type="PANTHER" id="PTHR43563:SF14">
    <property type="entry name" value="AMINE OXIDASE"/>
    <property type="match status" value="1"/>
</dbReference>
<sequence length="587" mass="63312">MVLPAQFVNVIVVGAGLSGLRAATEIHDAGLSYVVLEAMDRVGGKTLSVQASSNGTAVVDLGAAWINDSNQSEMYAMAKEFGFDLVVQRTEGLSISQDDKGQMSLVPYGIPANLTSEQLGELSIFAQGMQQYIDRSDLENPHLGQDAVKLDSMTALEFVQSEFPAKIATTFTYTLVRALLGVDPEEVSALYLVDFIKSGTGLMNISSDTKHGAQYLRNRQGNQNFAKKLASKLKPNTVQLSSAVKSITQAADHCIVRTQDDKVYVSKKVLLSVPTSLIPQIEFTPRLPEPKRILTQSTKLGYYSKTVLVYSEPWWRHANLSGVFSSTYGPISFTRDTCVPEMGQFSLTCFHTGETGRQWSKLDAKGRRKAVLDQFHSAFGTAVESIPEPINIIEKEWTKDPWAQGNPNPVMMPGLMTSAAGQSIRDRYGHVHFIGTETSYVWKGYMEGAVLSGIRGAKEVIAALQRNETTTQQPTSIAATLLRNETTTQRPNSIAATLQRNEKATSNMDQRPSSAAATPEYTGSSSSVAATPEPTGPSSAAATPEYTGSSSSVAATPEPTGTSSAVATPEFTKVVASGLDRRPLLAC</sequence>
<dbReference type="Gene3D" id="1.10.405.10">
    <property type="entry name" value="Guanine Nucleotide Dissociation Inhibitor, domain 1"/>
    <property type="match status" value="1"/>
</dbReference>
<feature type="domain" description="Amine oxidase" evidence="8">
    <location>
        <begin position="17"/>
        <end position="461"/>
    </location>
</feature>
<dbReference type="Gene3D" id="3.50.50.60">
    <property type="entry name" value="FAD/NAD(P)-binding domain"/>
    <property type="match status" value="1"/>
</dbReference>
<dbReference type="EC" id="1.4.3.-" evidence="6"/>
<feature type="compositionally biased region" description="Polar residues" evidence="7">
    <location>
        <begin position="498"/>
        <end position="529"/>
    </location>
</feature>
<reference evidence="9 10" key="1">
    <citation type="journal article" date="2016" name="Appl. Microbiol. Biotechnol.">
        <title>Characterization of T-DNA insertion mutants with decreased virulence in the entomopathogenic fungus Beauveria bassiana JEF-007.</title>
        <authorList>
            <person name="Kim S."/>
            <person name="Lee S.J."/>
            <person name="Nai Y.S."/>
            <person name="Yu J.S."/>
            <person name="Lee M.R."/>
            <person name="Yang Y.T."/>
            <person name="Kim J.S."/>
        </authorList>
    </citation>
    <scope>NUCLEOTIDE SEQUENCE [LARGE SCALE GENOMIC DNA]</scope>
    <source>
        <strain evidence="9 10">JEF-007</strain>
    </source>
</reference>
<evidence type="ECO:0000256" key="6">
    <source>
        <dbReference type="RuleBase" id="RU362067"/>
    </source>
</evidence>
<dbReference type="Gene3D" id="3.90.660.10">
    <property type="match status" value="1"/>
</dbReference>
<accession>A0A2N6NGC7</accession>
<dbReference type="PANTHER" id="PTHR43563">
    <property type="entry name" value="AMINE OXIDASE"/>
    <property type="match status" value="1"/>
</dbReference>
<evidence type="ECO:0000256" key="4">
    <source>
        <dbReference type="ARBA" id="ARBA00048448"/>
    </source>
</evidence>
<feature type="binding site" evidence="5">
    <location>
        <position position="437"/>
    </location>
    <ligand>
        <name>FAD</name>
        <dbReference type="ChEBI" id="CHEBI:57692"/>
    </ligand>
</feature>
<dbReference type="InterPro" id="IPR002937">
    <property type="entry name" value="Amino_oxidase"/>
</dbReference>
<keyword evidence="6" id="KW-0274">FAD</keyword>